<feature type="region of interest" description="Disordered" evidence="1">
    <location>
        <begin position="162"/>
        <end position="199"/>
    </location>
</feature>
<evidence type="ECO:0000256" key="1">
    <source>
        <dbReference type="SAM" id="MobiDB-lite"/>
    </source>
</evidence>
<feature type="region of interest" description="Disordered" evidence="1">
    <location>
        <begin position="51"/>
        <end position="75"/>
    </location>
</feature>
<organism evidence="2 3">
    <name type="scientific">Endocarpon pusillum</name>
    <dbReference type="NCBI Taxonomy" id="364733"/>
    <lineage>
        <taxon>Eukaryota</taxon>
        <taxon>Fungi</taxon>
        <taxon>Dikarya</taxon>
        <taxon>Ascomycota</taxon>
        <taxon>Pezizomycotina</taxon>
        <taxon>Eurotiomycetes</taxon>
        <taxon>Chaetothyriomycetidae</taxon>
        <taxon>Verrucariales</taxon>
        <taxon>Verrucariaceae</taxon>
        <taxon>Endocarpon</taxon>
    </lineage>
</organism>
<protein>
    <submittedName>
        <fullName evidence="2">Uncharacterized protein</fullName>
    </submittedName>
</protein>
<gene>
    <name evidence="2" type="ORF">GJ744_005972</name>
</gene>
<evidence type="ECO:0000313" key="3">
    <source>
        <dbReference type="Proteomes" id="UP000606974"/>
    </source>
</evidence>
<comment type="caution">
    <text evidence="2">The sequence shown here is derived from an EMBL/GenBank/DDBJ whole genome shotgun (WGS) entry which is preliminary data.</text>
</comment>
<reference evidence="2" key="1">
    <citation type="submission" date="2020-02" db="EMBL/GenBank/DDBJ databases">
        <authorList>
            <person name="Palmer J.M."/>
        </authorList>
    </citation>
    <scope>NUCLEOTIDE SEQUENCE</scope>
    <source>
        <strain evidence="2">EPUS1.4</strain>
        <tissue evidence="2">Thallus</tissue>
    </source>
</reference>
<name>A0A8H7A4B2_9EURO</name>
<proteinExistence type="predicted"/>
<sequence>MPPIPSLTVLTILTTDGKRLERRQRADKVEPQYTSLAIAADLQLPQIPPRPPINIIRPPSSLQPLPDRPGRRRAATDIPVRPHRGIVRARFHPSQRQIDQGAWRMRMRMRMRMLVLRRRRHLHHARQPADLILARRYARRVCLEDAHGGAVGFAAATEDGVAAGGLDGGDDAGGRGGAADVDQLPAQVGRDAVDARESV</sequence>
<accession>A0A8H7A4B2</accession>
<dbReference type="AlphaFoldDB" id="A0A8H7A4B2"/>
<keyword evidence="3" id="KW-1185">Reference proteome</keyword>
<dbReference type="EMBL" id="JAACFV010000261">
    <property type="protein sequence ID" value="KAF7502380.1"/>
    <property type="molecule type" value="Genomic_DNA"/>
</dbReference>
<dbReference type="Proteomes" id="UP000606974">
    <property type="component" value="Unassembled WGS sequence"/>
</dbReference>
<evidence type="ECO:0000313" key="2">
    <source>
        <dbReference type="EMBL" id="KAF7502380.1"/>
    </source>
</evidence>